<dbReference type="SUPFAM" id="SSF52540">
    <property type="entry name" value="P-loop containing nucleoside triphosphate hydrolases"/>
    <property type="match status" value="1"/>
</dbReference>
<dbReference type="GO" id="GO:0016301">
    <property type="term" value="F:kinase activity"/>
    <property type="evidence" value="ECO:0007669"/>
    <property type="project" value="InterPro"/>
</dbReference>
<dbReference type="STRING" id="1380566.A0A179F3I6"/>
<dbReference type="OrthoDB" id="10257085at2759"/>
<dbReference type="PANTHER" id="PTHR10285">
    <property type="entry name" value="URIDINE KINASE"/>
    <property type="match status" value="1"/>
</dbReference>
<protein>
    <submittedName>
        <fullName evidence="2">AAA domain-containing protein</fullName>
    </submittedName>
</protein>
<comment type="caution">
    <text evidence="2">The sequence shown here is derived from an EMBL/GenBank/DDBJ whole genome shotgun (WGS) entry which is preliminary data.</text>
</comment>
<reference evidence="2 3" key="1">
    <citation type="journal article" date="2016" name="PLoS Pathog.">
        <title>Biosynthesis of antibiotic leucinostatins in bio-control fungus Purpureocillium lilacinum and their inhibition on phytophthora revealed by genome mining.</title>
        <authorList>
            <person name="Wang G."/>
            <person name="Liu Z."/>
            <person name="Lin R."/>
            <person name="Li E."/>
            <person name="Mao Z."/>
            <person name="Ling J."/>
            <person name="Yang Y."/>
            <person name="Yin W.B."/>
            <person name="Xie B."/>
        </authorList>
    </citation>
    <scope>NUCLEOTIDE SEQUENCE [LARGE SCALE GENOMIC DNA]</scope>
    <source>
        <strain evidence="2">170</strain>
    </source>
</reference>
<accession>A0A179F3I6</accession>
<dbReference type="KEGG" id="pchm:VFPPC_10024"/>
<dbReference type="RefSeq" id="XP_018137892.1">
    <property type="nucleotide sequence ID" value="XM_018288467.1"/>
</dbReference>
<dbReference type="Proteomes" id="UP000078397">
    <property type="component" value="Unassembled WGS sequence"/>
</dbReference>
<name>A0A179F3I6_METCM</name>
<dbReference type="InterPro" id="IPR006083">
    <property type="entry name" value="PRK/URK"/>
</dbReference>
<keyword evidence="3" id="KW-1185">Reference proteome</keyword>
<dbReference type="GO" id="GO:0005524">
    <property type="term" value="F:ATP binding"/>
    <property type="evidence" value="ECO:0007669"/>
    <property type="project" value="InterPro"/>
</dbReference>
<evidence type="ECO:0000259" key="1">
    <source>
        <dbReference type="Pfam" id="PF00485"/>
    </source>
</evidence>
<dbReference type="Pfam" id="PF00485">
    <property type="entry name" value="PRK"/>
    <property type="match status" value="1"/>
</dbReference>
<organism evidence="2 3">
    <name type="scientific">Pochonia chlamydosporia 170</name>
    <dbReference type="NCBI Taxonomy" id="1380566"/>
    <lineage>
        <taxon>Eukaryota</taxon>
        <taxon>Fungi</taxon>
        <taxon>Dikarya</taxon>
        <taxon>Ascomycota</taxon>
        <taxon>Pezizomycotina</taxon>
        <taxon>Sordariomycetes</taxon>
        <taxon>Hypocreomycetidae</taxon>
        <taxon>Hypocreales</taxon>
        <taxon>Clavicipitaceae</taxon>
        <taxon>Pochonia</taxon>
    </lineage>
</organism>
<gene>
    <name evidence="2" type="ORF">VFPPC_10024</name>
</gene>
<evidence type="ECO:0000313" key="2">
    <source>
        <dbReference type="EMBL" id="OAQ59931.1"/>
    </source>
</evidence>
<sequence>MEMPRDQLLSYLTSKIPHSGTDCVLVAVDGRDGAGKTVFADELAGKCRQTLSSDVIRISIDDFHNTREKRYCRGPKSPEGFYLDSYDYDQFRSHVLEPLGPNGSRKFRKRGHDLLTDRVIEDEPEAEAKPGSVVIVDGIFLHRPELEKAWNMSVFLDVSAEVCAQRMLVRDGSAPQLVPTDRYFGGQKMYLDTCEPESKADFVVDNSRPDVAILKKPILYEFEMVRTPGSGRSIRMADRDIVLHHTKT</sequence>
<evidence type="ECO:0000313" key="3">
    <source>
        <dbReference type="Proteomes" id="UP000078397"/>
    </source>
</evidence>
<dbReference type="Gene3D" id="3.40.50.300">
    <property type="entry name" value="P-loop containing nucleotide triphosphate hydrolases"/>
    <property type="match status" value="1"/>
</dbReference>
<proteinExistence type="predicted"/>
<dbReference type="InterPro" id="IPR027417">
    <property type="entry name" value="P-loop_NTPase"/>
</dbReference>
<feature type="domain" description="Phosphoribulokinase/uridine kinase" evidence="1">
    <location>
        <begin position="26"/>
        <end position="172"/>
    </location>
</feature>
<dbReference type="EMBL" id="LSBJ02000004">
    <property type="protein sequence ID" value="OAQ59931.1"/>
    <property type="molecule type" value="Genomic_DNA"/>
</dbReference>
<dbReference type="GeneID" id="28852461"/>
<dbReference type="AlphaFoldDB" id="A0A179F3I6"/>